<dbReference type="InterPro" id="IPR000172">
    <property type="entry name" value="GMC_OxRdtase_N"/>
</dbReference>
<evidence type="ECO:0000256" key="4">
    <source>
        <dbReference type="ARBA" id="ARBA00022827"/>
    </source>
</evidence>
<dbReference type="GO" id="GO:0050660">
    <property type="term" value="F:flavin adenine dinucleotide binding"/>
    <property type="evidence" value="ECO:0007669"/>
    <property type="project" value="InterPro"/>
</dbReference>
<dbReference type="OrthoDB" id="269227at2759"/>
<dbReference type="GO" id="GO:0016614">
    <property type="term" value="F:oxidoreductase activity, acting on CH-OH group of donors"/>
    <property type="evidence" value="ECO:0007669"/>
    <property type="project" value="InterPro"/>
</dbReference>
<sequence>MKLVVNSNNLVDERFGSGTAGSILASKLVEAFQKFTQTRGPCFQREQALPGLCLSQNQYLQVLRSRWQPKCFLPSCYTSNPHILILEAGPQMSWFQRKLSDIPLASSLLFGVGIDRIHKTVPQTTSAAGLKNKQLLLPTGRMLGGTAMLNAMIFSFGNHEDESSKRFHSWDPHFFSELFKINEPVAGCQLRPEPVRRHPITQKLHSALSNIFEALGLPVIDKSDGWTSEGLHTPLIPTESRSIFQVLIDPRSEGTILGVKADSRGVSLKILLKTPRIPMNDATISPEVILSAGTFETPAILLRSGIGTSGVSVLAQTSALTSIAYLRTSLQRLHNFSRPDIQFTFIAAAVFEQEIFRTLGHFSDSVWRHFLPPAGQGLKNTIIILVSLLEPASRGHVQLDPLSLQSSETAQPEVDPAFFSVASDMERMVEAVSWLYSILTGHKAFVSSVDQPSLLPPIQMTSRGLEAFRALGARLHIPTYPGCPAPPSNQETSNDQHSGVSKRWRQFFGCLIQSITISNYHFVGTCPVTAGQEKNIRSVVSPNLK</sequence>
<dbReference type="Gene3D" id="3.50.50.60">
    <property type="entry name" value="FAD/NAD(P)-binding domain"/>
    <property type="match status" value="1"/>
</dbReference>
<dbReference type="EMBL" id="JTDF01021769">
    <property type="protein sequence ID" value="KAF8561399.1"/>
    <property type="molecule type" value="Genomic_DNA"/>
</dbReference>
<dbReference type="PANTHER" id="PTHR11552:SF147">
    <property type="entry name" value="CHOLINE DEHYDROGENASE, MITOCHONDRIAL"/>
    <property type="match status" value="1"/>
</dbReference>
<comment type="cofactor">
    <cofactor evidence="1">
        <name>FAD</name>
        <dbReference type="ChEBI" id="CHEBI:57692"/>
    </cofactor>
</comment>
<name>A0A8T0D0J6_9TREM</name>
<keyword evidence="4" id="KW-0274">FAD</keyword>
<dbReference type="PANTHER" id="PTHR11552">
    <property type="entry name" value="GLUCOSE-METHANOL-CHOLINE GMC OXIDOREDUCTASE"/>
    <property type="match status" value="1"/>
</dbReference>
<proteinExistence type="inferred from homology"/>
<keyword evidence="7" id="KW-1185">Reference proteome</keyword>
<dbReference type="PROSITE" id="PS00624">
    <property type="entry name" value="GMC_OXRED_2"/>
    <property type="match status" value="1"/>
</dbReference>
<dbReference type="InterPro" id="IPR007867">
    <property type="entry name" value="GMC_OxRtase_C"/>
</dbReference>
<evidence type="ECO:0000256" key="3">
    <source>
        <dbReference type="ARBA" id="ARBA00022630"/>
    </source>
</evidence>
<organism evidence="6 7">
    <name type="scientific">Paragonimus westermani</name>
    <dbReference type="NCBI Taxonomy" id="34504"/>
    <lineage>
        <taxon>Eukaryota</taxon>
        <taxon>Metazoa</taxon>
        <taxon>Spiralia</taxon>
        <taxon>Lophotrochozoa</taxon>
        <taxon>Platyhelminthes</taxon>
        <taxon>Trematoda</taxon>
        <taxon>Digenea</taxon>
        <taxon>Plagiorchiida</taxon>
        <taxon>Troglotremata</taxon>
        <taxon>Troglotrematidae</taxon>
        <taxon>Paragonimus</taxon>
    </lineage>
</organism>
<protein>
    <recommendedName>
        <fullName evidence="5">Glucose-methanol-choline oxidoreductase N-terminal domain-containing protein</fullName>
    </recommendedName>
</protein>
<evidence type="ECO:0000259" key="5">
    <source>
        <dbReference type="PROSITE" id="PS00624"/>
    </source>
</evidence>
<dbReference type="SUPFAM" id="SSF54373">
    <property type="entry name" value="FAD-linked reductases, C-terminal domain"/>
    <property type="match status" value="1"/>
</dbReference>
<dbReference type="AlphaFoldDB" id="A0A8T0D0J6"/>
<keyword evidence="3" id="KW-0285">Flavoprotein</keyword>
<dbReference type="Gene3D" id="3.30.560.10">
    <property type="entry name" value="Glucose Oxidase, domain 3"/>
    <property type="match status" value="1"/>
</dbReference>
<accession>A0A8T0D0J6</accession>
<feature type="domain" description="Glucose-methanol-choline oxidoreductase N-terminal" evidence="5">
    <location>
        <begin position="293"/>
        <end position="307"/>
    </location>
</feature>
<dbReference type="Proteomes" id="UP000699462">
    <property type="component" value="Unassembled WGS sequence"/>
</dbReference>
<evidence type="ECO:0000313" key="6">
    <source>
        <dbReference type="EMBL" id="KAF8561399.1"/>
    </source>
</evidence>
<evidence type="ECO:0000256" key="2">
    <source>
        <dbReference type="ARBA" id="ARBA00010790"/>
    </source>
</evidence>
<dbReference type="Pfam" id="PF05199">
    <property type="entry name" value="GMC_oxred_C"/>
    <property type="match status" value="1"/>
</dbReference>
<evidence type="ECO:0000256" key="1">
    <source>
        <dbReference type="ARBA" id="ARBA00001974"/>
    </source>
</evidence>
<dbReference type="InterPro" id="IPR036188">
    <property type="entry name" value="FAD/NAD-bd_sf"/>
</dbReference>
<gene>
    <name evidence="6" type="ORF">P879_05222</name>
</gene>
<reference evidence="6 7" key="1">
    <citation type="submission" date="2019-07" db="EMBL/GenBank/DDBJ databases">
        <title>Annotation for the trematode Paragonimus westermani.</title>
        <authorList>
            <person name="Choi Y.-J."/>
        </authorList>
    </citation>
    <scope>NUCLEOTIDE SEQUENCE [LARGE SCALE GENOMIC DNA]</scope>
    <source>
        <strain evidence="6">180907_Pwestermani</strain>
    </source>
</reference>
<comment type="caution">
    <text evidence="6">The sequence shown here is derived from an EMBL/GenBank/DDBJ whole genome shotgun (WGS) entry which is preliminary data.</text>
</comment>
<comment type="similarity">
    <text evidence="2">Belongs to the GMC oxidoreductase family.</text>
</comment>
<dbReference type="InterPro" id="IPR012132">
    <property type="entry name" value="GMC_OxRdtase"/>
</dbReference>
<dbReference type="SUPFAM" id="SSF51905">
    <property type="entry name" value="FAD/NAD(P)-binding domain"/>
    <property type="match status" value="1"/>
</dbReference>
<evidence type="ECO:0000313" key="7">
    <source>
        <dbReference type="Proteomes" id="UP000699462"/>
    </source>
</evidence>